<feature type="transmembrane region" description="Helical" evidence="5">
    <location>
        <begin position="68"/>
        <end position="87"/>
    </location>
</feature>
<feature type="transmembrane region" description="Helical" evidence="5">
    <location>
        <begin position="276"/>
        <end position="292"/>
    </location>
</feature>
<evidence type="ECO:0000259" key="6">
    <source>
        <dbReference type="Pfam" id="PF13515"/>
    </source>
</evidence>
<keyword evidence="8" id="KW-1185">Reference proteome</keyword>
<keyword evidence="4 5" id="KW-0472">Membrane</keyword>
<feature type="transmembrane region" description="Helical" evidence="5">
    <location>
        <begin position="146"/>
        <end position="167"/>
    </location>
</feature>
<evidence type="ECO:0000313" key="8">
    <source>
        <dbReference type="Proteomes" id="UP001620397"/>
    </source>
</evidence>
<protein>
    <submittedName>
        <fullName evidence="7">FUSC family protein</fullName>
    </submittedName>
</protein>
<feature type="domain" description="Integral membrane bound transporter" evidence="6">
    <location>
        <begin position="210"/>
        <end position="340"/>
    </location>
</feature>
<dbReference type="EMBL" id="JADIKL010000002">
    <property type="protein sequence ID" value="MFK2929991.1"/>
    <property type="molecule type" value="Genomic_DNA"/>
</dbReference>
<proteinExistence type="predicted"/>
<feature type="transmembrane region" description="Helical" evidence="5">
    <location>
        <begin position="327"/>
        <end position="345"/>
    </location>
</feature>
<accession>A0ABW8KD76</accession>
<keyword evidence="3 5" id="KW-1133">Transmembrane helix</keyword>
<dbReference type="RefSeq" id="WP_404536489.1">
    <property type="nucleotide sequence ID" value="NZ_JADIKL010000002.1"/>
</dbReference>
<comment type="caution">
    <text evidence="7">The sequence shown here is derived from an EMBL/GenBank/DDBJ whole genome shotgun (WGS) entry which is preliminary data.</text>
</comment>
<feature type="transmembrane region" description="Helical" evidence="5">
    <location>
        <begin position="298"/>
        <end position="315"/>
    </location>
</feature>
<reference evidence="7 8" key="1">
    <citation type="submission" date="2020-10" db="EMBL/GenBank/DDBJ databases">
        <title>Phylogeny of dyella-like bacteria.</title>
        <authorList>
            <person name="Fu J."/>
        </authorList>
    </citation>
    <scope>NUCLEOTIDE SEQUENCE [LARGE SCALE GENOMIC DNA]</scope>
    <source>
        <strain evidence="7 8">DKC-1</strain>
    </source>
</reference>
<organism evidence="7 8">
    <name type="scientific">Dyella agri</name>
    <dbReference type="NCBI Taxonomy" id="1926869"/>
    <lineage>
        <taxon>Bacteria</taxon>
        <taxon>Pseudomonadati</taxon>
        <taxon>Pseudomonadota</taxon>
        <taxon>Gammaproteobacteria</taxon>
        <taxon>Lysobacterales</taxon>
        <taxon>Rhodanobacteraceae</taxon>
        <taxon>Dyella</taxon>
    </lineage>
</organism>
<dbReference type="Pfam" id="PF13515">
    <property type="entry name" value="FUSC_2"/>
    <property type="match status" value="1"/>
</dbReference>
<evidence type="ECO:0000256" key="3">
    <source>
        <dbReference type="ARBA" id="ARBA00022989"/>
    </source>
</evidence>
<keyword evidence="2 5" id="KW-0812">Transmembrane</keyword>
<gene>
    <name evidence="7" type="ORF">ISP14_04215</name>
</gene>
<sequence>MSNQTPALAHGAAALQALPEAVLAMAAALLTLACAQWLAPGPGSAVLAVVLSLSLARSRLDRDRRGRLEAAVALPLVGLAATGVGLLLRDAPWLGAAAFTLGVSASVWLRQFGELARRASRLIALPFVAVLTVPHLSGVQRGPLPAVLVPVAVALLALAWVSLLDVLGRRLRLLPDMLPAHRPPAAPARTSPGRMRPSATTRMALQMAVALAIAFAVGHAGFGRHWPWVVLTAFIVHSGNRGRLEVAYKSLLRLGGAAGGTLAAALLAAPAGTHGSGTAAMVLLAVFLGSWLRPLNYAWWALCVTVALALLQNYAGLPATSEMTLRLAAIATGAAIGVAVGWLVLPVPSTGVLRRRMADALAALGEALDPAITPRRPAHFVHALNAVVSLAPAFRAARMLGLRPRWRQPADWIEALAGCRAPALTLIEQGATPGNVRRAVGAARQALRETERLLPALLALREAMEAACAQHGVALREDASVAQAR</sequence>
<name>A0ABW8KD76_9GAMM</name>
<evidence type="ECO:0000256" key="5">
    <source>
        <dbReference type="SAM" id="Phobius"/>
    </source>
</evidence>
<evidence type="ECO:0000313" key="7">
    <source>
        <dbReference type="EMBL" id="MFK2929991.1"/>
    </source>
</evidence>
<feature type="transmembrane region" description="Helical" evidence="5">
    <location>
        <begin position="93"/>
        <end position="110"/>
    </location>
</feature>
<feature type="transmembrane region" description="Helical" evidence="5">
    <location>
        <begin position="36"/>
        <end position="56"/>
    </location>
</feature>
<feature type="transmembrane region" description="Helical" evidence="5">
    <location>
        <begin position="122"/>
        <end position="140"/>
    </location>
</feature>
<evidence type="ECO:0000256" key="1">
    <source>
        <dbReference type="ARBA" id="ARBA00004141"/>
    </source>
</evidence>
<feature type="transmembrane region" description="Helical" evidence="5">
    <location>
        <begin position="203"/>
        <end position="222"/>
    </location>
</feature>
<evidence type="ECO:0000256" key="2">
    <source>
        <dbReference type="ARBA" id="ARBA00022692"/>
    </source>
</evidence>
<dbReference type="InterPro" id="IPR049453">
    <property type="entry name" value="Memb_transporter_dom"/>
</dbReference>
<dbReference type="Proteomes" id="UP001620397">
    <property type="component" value="Unassembled WGS sequence"/>
</dbReference>
<comment type="subcellular location">
    <subcellularLocation>
        <location evidence="1">Membrane</location>
        <topology evidence="1">Multi-pass membrane protein</topology>
    </subcellularLocation>
</comment>
<evidence type="ECO:0000256" key="4">
    <source>
        <dbReference type="ARBA" id="ARBA00023136"/>
    </source>
</evidence>